<comment type="similarity">
    <text evidence="2">Belongs to the cation transport ATPase (P-type) (TC 3.A.3) family. Type IB subfamily.</text>
</comment>
<dbReference type="Gene3D" id="3.40.50.1000">
    <property type="entry name" value="HAD superfamily/HAD-like"/>
    <property type="match status" value="1"/>
</dbReference>
<dbReference type="SUPFAM" id="SSF56784">
    <property type="entry name" value="HAD-like"/>
    <property type="match status" value="1"/>
</dbReference>
<evidence type="ECO:0000256" key="3">
    <source>
        <dbReference type="ARBA" id="ARBA00022448"/>
    </source>
</evidence>
<dbReference type="NCBIfam" id="TIGR01525">
    <property type="entry name" value="ATPase-IB_hvy"/>
    <property type="match status" value="1"/>
</dbReference>
<feature type="transmembrane region" description="Helical" evidence="15">
    <location>
        <begin position="816"/>
        <end position="837"/>
    </location>
</feature>
<evidence type="ECO:0000256" key="6">
    <source>
        <dbReference type="ARBA" id="ARBA00022737"/>
    </source>
</evidence>
<dbReference type="PROSITE" id="PS00154">
    <property type="entry name" value="ATPASE_E1_E2"/>
    <property type="match status" value="1"/>
</dbReference>
<feature type="transmembrane region" description="Helical" evidence="15">
    <location>
        <begin position="437"/>
        <end position="459"/>
    </location>
</feature>
<evidence type="ECO:0000256" key="8">
    <source>
        <dbReference type="ARBA" id="ARBA00022796"/>
    </source>
</evidence>
<dbReference type="Pfam" id="PF00122">
    <property type="entry name" value="E1-E2_ATPase"/>
    <property type="match status" value="1"/>
</dbReference>
<dbReference type="GO" id="GO:0016887">
    <property type="term" value="F:ATP hydrolysis activity"/>
    <property type="evidence" value="ECO:0007669"/>
    <property type="project" value="InterPro"/>
</dbReference>
<dbReference type="InterPro" id="IPR027256">
    <property type="entry name" value="P-typ_ATPase_IB"/>
</dbReference>
<feature type="transmembrane region" description="Helical" evidence="15">
    <location>
        <begin position="262"/>
        <end position="280"/>
    </location>
</feature>
<dbReference type="Pfam" id="PF00403">
    <property type="entry name" value="HMA"/>
    <property type="match status" value="2"/>
</dbReference>
<sequence length="844" mass="92999">MDNKKSVVKNVKISIEGMHCGVCANTIEATVNKLEGVDNVSVNLSSNSANIKFDSDKITINEINENIENLGFEVKKDEVTLKLDGMHCAVCVSNIEKALNHLDGIYKAIVNLTSQKTYITYNKDLVSIDDMKNTIESLGFDFIGISDQINSDLDDNKYKEDLKSKRNRIIVGFTFSGILMVLMFSNLHMYLMDIEWLSMSMLSLIIATIPFIYVSYPILKAGFKSLTHKILNMDVMYSMGILVAFISSLLGTFNIILDSSFMFYETAIMLASFLMLGRYLEARAKKQTSNSIKQLMELQPKTAIIITPNENTNNTKTEYTETKDKEQGYIEKEILIEDININDIVLVKPGDKIPVDGVTINGNSYVDESMITGEPLPKLKNKEEENSKVYSGTLNQDGALHIKSTSVGSETVLSQIIDLVEKAQNSKPPVQGIADKVVKYFIPTIIIIAIVSFAFWFILMKASLLFSLTTLISILVVACPCALGLATPTAITVGIGRMSEYGILIKNGESLQNACNIDTAIFDKTGTLTEGNLKIEDVYLNPNSNIDYEELITIISSLEKNSTHPIAKTITKKAKELNLNLKNIDNFENIVGLGLKGTINGEIVRVGSKKLFTYEKIAINEDILNKYLEFTSNGKTTLILSIGDEIKGIIALMDKIKSDSKNTIDLLKSMNIETYMITGDNEKTAENVARTVGIDNVVSEVLPNEKLDKVIAIQNNDQKKVMFVGDGINDAPAISQADVGVAIGSGTDIAMESGDIVLIKGNLQSVVGAIQFSKKVMKRIKENIFWAFAYNIILIPIAAGLLYLPFNIIFKPEFAGLAMALSSVTVITLSLTLKGYVPPVLDKK</sequence>
<dbReference type="Gene3D" id="3.40.1110.10">
    <property type="entry name" value="Calcium-transporting ATPase, cytoplasmic domain N"/>
    <property type="match status" value="1"/>
</dbReference>
<dbReference type="GO" id="GO:0005524">
    <property type="term" value="F:ATP binding"/>
    <property type="evidence" value="ECO:0007669"/>
    <property type="project" value="UniProtKB-KW"/>
</dbReference>
<dbReference type="InterPro" id="IPR036412">
    <property type="entry name" value="HAD-like_sf"/>
</dbReference>
<evidence type="ECO:0000256" key="15">
    <source>
        <dbReference type="SAM" id="Phobius"/>
    </source>
</evidence>
<dbReference type="GO" id="GO:0012505">
    <property type="term" value="C:endomembrane system"/>
    <property type="evidence" value="ECO:0007669"/>
    <property type="project" value="UniProtKB-SubCell"/>
</dbReference>
<dbReference type="SFLD" id="SFLDS00003">
    <property type="entry name" value="Haloacid_Dehalogenase"/>
    <property type="match status" value="1"/>
</dbReference>
<accession>A0A165ZTP8</accession>
<evidence type="ECO:0000256" key="2">
    <source>
        <dbReference type="ARBA" id="ARBA00006024"/>
    </source>
</evidence>
<dbReference type="PANTHER" id="PTHR43520">
    <property type="entry name" value="ATP7, ISOFORM B"/>
    <property type="match status" value="1"/>
</dbReference>
<reference evidence="17 18" key="1">
    <citation type="submission" date="2016-04" db="EMBL/GenBank/DDBJ databases">
        <title>Genome sequence of Methanobrevibacter filiformis DSM 11501.</title>
        <authorList>
            <person name="Poehlein A."/>
            <person name="Seedorf H."/>
            <person name="Daniel R."/>
        </authorList>
    </citation>
    <scope>NUCLEOTIDE SEQUENCE [LARGE SCALE GENOMIC DNA]</scope>
    <source>
        <strain evidence="17 18">DSM 11501</strain>
    </source>
</reference>
<dbReference type="Gene3D" id="2.70.150.10">
    <property type="entry name" value="Calcium-transporting ATPase, cytoplasmic transduction domain A"/>
    <property type="match status" value="1"/>
</dbReference>
<dbReference type="RefSeq" id="WP_066973267.1">
    <property type="nucleotide sequence ID" value="NZ_LWMT01000254.1"/>
</dbReference>
<dbReference type="PRINTS" id="PR00119">
    <property type="entry name" value="CATATPASE"/>
</dbReference>
<keyword evidence="12 15" id="KW-1133">Transmembrane helix</keyword>
<dbReference type="InterPro" id="IPR059000">
    <property type="entry name" value="ATPase_P-type_domA"/>
</dbReference>
<feature type="transmembrane region" description="Helical" evidence="15">
    <location>
        <begin position="169"/>
        <end position="190"/>
    </location>
</feature>
<dbReference type="InterPro" id="IPR008250">
    <property type="entry name" value="ATPase_P-typ_transduc_dom_A_sf"/>
</dbReference>
<comment type="caution">
    <text evidence="17">The sequence shown here is derived from an EMBL/GenBank/DDBJ whole genome shotgun (WGS) entry which is preliminary data.</text>
</comment>
<dbReference type="InterPro" id="IPR006122">
    <property type="entry name" value="HMA_Cu_ion-bd"/>
</dbReference>
<dbReference type="NCBIfam" id="TIGR00003">
    <property type="entry name" value="copper ion binding protein"/>
    <property type="match status" value="2"/>
</dbReference>
<evidence type="ECO:0000259" key="16">
    <source>
        <dbReference type="PROSITE" id="PS50846"/>
    </source>
</evidence>
<dbReference type="NCBIfam" id="TIGR01494">
    <property type="entry name" value="ATPase_P-type"/>
    <property type="match status" value="1"/>
</dbReference>
<dbReference type="SUPFAM" id="SSF55008">
    <property type="entry name" value="HMA, heavy metal-associated domain"/>
    <property type="match status" value="2"/>
</dbReference>
<gene>
    <name evidence="17" type="primary">copA_2</name>
    <name evidence="17" type="ORF">MBFIL_15110</name>
</gene>
<dbReference type="PRINTS" id="PR00120">
    <property type="entry name" value="HATPASE"/>
</dbReference>
<evidence type="ECO:0000313" key="17">
    <source>
        <dbReference type="EMBL" id="KZX11146.1"/>
    </source>
</evidence>
<dbReference type="AlphaFoldDB" id="A0A165ZTP8"/>
<feature type="transmembrane region" description="Helical" evidence="15">
    <location>
        <begin position="235"/>
        <end position="256"/>
    </location>
</feature>
<dbReference type="InterPro" id="IPR023298">
    <property type="entry name" value="ATPase_P-typ_TM_dom_sf"/>
</dbReference>
<dbReference type="SFLD" id="SFLDG00002">
    <property type="entry name" value="C1.7:_P-type_atpase_like"/>
    <property type="match status" value="1"/>
</dbReference>
<evidence type="ECO:0000256" key="5">
    <source>
        <dbReference type="ARBA" id="ARBA00022723"/>
    </source>
</evidence>
<dbReference type="SUPFAM" id="SSF81665">
    <property type="entry name" value="Calcium ATPase, transmembrane domain M"/>
    <property type="match status" value="1"/>
</dbReference>
<dbReference type="EMBL" id="LWMT01000254">
    <property type="protein sequence ID" value="KZX11146.1"/>
    <property type="molecule type" value="Genomic_DNA"/>
</dbReference>
<keyword evidence="18" id="KW-1185">Reference proteome</keyword>
<keyword evidence="9" id="KW-0067">ATP-binding</keyword>
<dbReference type="FunFam" id="3.30.70.100:FF:000001">
    <property type="entry name" value="ATPase copper transporting beta"/>
    <property type="match status" value="2"/>
</dbReference>
<evidence type="ECO:0000256" key="12">
    <source>
        <dbReference type="ARBA" id="ARBA00022989"/>
    </source>
</evidence>
<evidence type="ECO:0000256" key="4">
    <source>
        <dbReference type="ARBA" id="ARBA00022692"/>
    </source>
</evidence>
<keyword evidence="7" id="KW-0547">Nucleotide-binding</keyword>
<evidence type="ECO:0000256" key="13">
    <source>
        <dbReference type="ARBA" id="ARBA00023065"/>
    </source>
</evidence>
<keyword evidence="10" id="KW-0460">Magnesium</keyword>
<dbReference type="InterPro" id="IPR036163">
    <property type="entry name" value="HMA_dom_sf"/>
</dbReference>
<feature type="transmembrane region" description="Helical" evidence="15">
    <location>
        <begin position="471"/>
        <end position="496"/>
    </location>
</feature>
<dbReference type="InterPro" id="IPR023214">
    <property type="entry name" value="HAD_sf"/>
</dbReference>
<dbReference type="SFLD" id="SFLDF00027">
    <property type="entry name" value="p-type_atpase"/>
    <property type="match status" value="1"/>
</dbReference>
<evidence type="ECO:0000256" key="11">
    <source>
        <dbReference type="ARBA" id="ARBA00022967"/>
    </source>
</evidence>
<keyword evidence="6" id="KW-0677">Repeat</keyword>
<keyword evidence="4 15" id="KW-0812">Transmembrane</keyword>
<dbReference type="InterPro" id="IPR001757">
    <property type="entry name" value="P_typ_ATPase"/>
</dbReference>
<dbReference type="Pfam" id="PF00702">
    <property type="entry name" value="Hydrolase"/>
    <property type="match status" value="1"/>
</dbReference>
<evidence type="ECO:0000256" key="7">
    <source>
        <dbReference type="ARBA" id="ARBA00022741"/>
    </source>
</evidence>
<feature type="transmembrane region" description="Helical" evidence="15">
    <location>
        <begin position="784"/>
        <end position="804"/>
    </location>
</feature>
<dbReference type="PROSITE" id="PS50846">
    <property type="entry name" value="HMA_2"/>
    <property type="match status" value="2"/>
</dbReference>
<evidence type="ECO:0000256" key="10">
    <source>
        <dbReference type="ARBA" id="ARBA00022842"/>
    </source>
</evidence>
<dbReference type="OrthoDB" id="8588at2157"/>
<dbReference type="SUPFAM" id="SSF81653">
    <property type="entry name" value="Calcium ATPase, transduction domain A"/>
    <property type="match status" value="1"/>
</dbReference>
<evidence type="ECO:0000256" key="14">
    <source>
        <dbReference type="ARBA" id="ARBA00023136"/>
    </source>
</evidence>
<protein>
    <submittedName>
        <fullName evidence="17">Copper-exporting P-type ATPase A</fullName>
        <ecNumber evidence="17">3.6.3.54</ecNumber>
    </submittedName>
</protein>
<keyword evidence="11" id="KW-1278">Translocase</keyword>
<dbReference type="InterPro" id="IPR044492">
    <property type="entry name" value="P_typ_ATPase_HD_dom"/>
</dbReference>
<keyword evidence="14 15" id="KW-0472">Membrane</keyword>
<name>A0A165ZTP8_9EURY</name>
<dbReference type="NCBIfam" id="TIGR01511">
    <property type="entry name" value="ATPase-IB1_Cu"/>
    <property type="match status" value="1"/>
</dbReference>
<dbReference type="EC" id="3.6.3.54" evidence="17"/>
<dbReference type="GO" id="GO:0055070">
    <property type="term" value="P:copper ion homeostasis"/>
    <property type="evidence" value="ECO:0007669"/>
    <property type="project" value="TreeGrafter"/>
</dbReference>
<keyword evidence="8" id="KW-0186">Copper</keyword>
<dbReference type="FunFam" id="2.70.150.10:FF:000002">
    <property type="entry name" value="Copper-transporting ATPase 1, putative"/>
    <property type="match status" value="1"/>
</dbReference>
<keyword evidence="17" id="KW-0378">Hydrolase</keyword>
<dbReference type="CDD" id="cd02094">
    <property type="entry name" value="P-type_ATPase_Cu-like"/>
    <property type="match status" value="1"/>
</dbReference>
<dbReference type="InterPro" id="IPR018303">
    <property type="entry name" value="ATPase_P-typ_P_site"/>
</dbReference>
<keyword evidence="13" id="KW-0406">Ion transport</keyword>
<proteinExistence type="inferred from homology"/>
<comment type="subcellular location">
    <subcellularLocation>
        <location evidence="1">Endomembrane system</location>
        <topology evidence="1">Multi-pass membrane protein</topology>
    </subcellularLocation>
</comment>
<evidence type="ECO:0000256" key="9">
    <source>
        <dbReference type="ARBA" id="ARBA00022840"/>
    </source>
</evidence>
<dbReference type="PATRIC" id="fig|55758.3.peg.1707"/>
<dbReference type="GO" id="GO:0005507">
    <property type="term" value="F:copper ion binding"/>
    <property type="evidence" value="ECO:0007669"/>
    <property type="project" value="InterPro"/>
</dbReference>
<dbReference type="PANTHER" id="PTHR43520:SF8">
    <property type="entry name" value="P-TYPE CU(+) TRANSPORTER"/>
    <property type="match status" value="1"/>
</dbReference>
<dbReference type="InterPro" id="IPR023299">
    <property type="entry name" value="ATPase_P-typ_cyto_dom_N"/>
</dbReference>
<dbReference type="STRING" id="55758.MBFIL_15110"/>
<keyword evidence="8" id="KW-0187">Copper transport</keyword>
<dbReference type="Proteomes" id="UP000077066">
    <property type="component" value="Unassembled WGS sequence"/>
</dbReference>
<dbReference type="CDD" id="cd00371">
    <property type="entry name" value="HMA"/>
    <property type="match status" value="2"/>
</dbReference>
<evidence type="ECO:0000313" key="18">
    <source>
        <dbReference type="Proteomes" id="UP000077066"/>
    </source>
</evidence>
<organism evidence="17 18">
    <name type="scientific">Methanobrevibacter filiformis</name>
    <dbReference type="NCBI Taxonomy" id="55758"/>
    <lineage>
        <taxon>Archaea</taxon>
        <taxon>Methanobacteriati</taxon>
        <taxon>Methanobacteriota</taxon>
        <taxon>Methanomada group</taxon>
        <taxon>Methanobacteria</taxon>
        <taxon>Methanobacteriales</taxon>
        <taxon>Methanobacteriaceae</taxon>
        <taxon>Methanobrevibacter</taxon>
    </lineage>
</organism>
<feature type="domain" description="HMA" evidence="16">
    <location>
        <begin position="9"/>
        <end position="75"/>
    </location>
</feature>
<keyword evidence="3" id="KW-0813">Transport</keyword>
<keyword evidence="5" id="KW-0479">Metal-binding</keyword>
<evidence type="ECO:0000256" key="1">
    <source>
        <dbReference type="ARBA" id="ARBA00004127"/>
    </source>
</evidence>
<dbReference type="GO" id="GO:0016020">
    <property type="term" value="C:membrane"/>
    <property type="evidence" value="ECO:0007669"/>
    <property type="project" value="InterPro"/>
</dbReference>
<dbReference type="Gene3D" id="3.30.70.100">
    <property type="match status" value="2"/>
</dbReference>
<feature type="domain" description="HMA" evidence="16">
    <location>
        <begin position="77"/>
        <end position="143"/>
    </location>
</feature>
<dbReference type="InterPro" id="IPR006121">
    <property type="entry name" value="HMA_dom"/>
</dbReference>
<dbReference type="GO" id="GO:0043682">
    <property type="term" value="F:P-type divalent copper transporter activity"/>
    <property type="evidence" value="ECO:0007669"/>
    <property type="project" value="TreeGrafter"/>
</dbReference>
<feature type="transmembrane region" description="Helical" evidence="15">
    <location>
        <begin position="196"/>
        <end position="214"/>
    </location>
</feature>